<feature type="compositionally biased region" description="Basic and acidic residues" evidence="1">
    <location>
        <begin position="62"/>
        <end position="81"/>
    </location>
</feature>
<evidence type="ECO:0000313" key="3">
    <source>
        <dbReference type="Proteomes" id="UP000823388"/>
    </source>
</evidence>
<dbReference type="Proteomes" id="UP000823388">
    <property type="component" value="Chromosome 4N"/>
</dbReference>
<feature type="region of interest" description="Disordered" evidence="1">
    <location>
        <begin position="48"/>
        <end position="113"/>
    </location>
</feature>
<evidence type="ECO:0000313" key="2">
    <source>
        <dbReference type="EMBL" id="KAG2606986.1"/>
    </source>
</evidence>
<name>A0A8T0TEI6_PANVG</name>
<accession>A0A8T0TEI6</accession>
<dbReference type="AlphaFoldDB" id="A0A8T0TEI6"/>
<sequence>MASTPPSSSSSSYALEAILLSEIGDLAADDIFLCTRPKQRNRRLLQVAKPGFTESVEEDIAEDGKQDSPRSPDERSKHSDECILQMNTPSTQQAPRTTSRGHHQTTSRSCSAS</sequence>
<comment type="caution">
    <text evidence="2">The sequence shown here is derived from an EMBL/GenBank/DDBJ whole genome shotgun (WGS) entry which is preliminary data.</text>
</comment>
<protein>
    <submittedName>
        <fullName evidence="2">Uncharacterized protein</fullName>
    </submittedName>
</protein>
<organism evidence="2 3">
    <name type="scientific">Panicum virgatum</name>
    <name type="common">Blackwell switchgrass</name>
    <dbReference type="NCBI Taxonomy" id="38727"/>
    <lineage>
        <taxon>Eukaryota</taxon>
        <taxon>Viridiplantae</taxon>
        <taxon>Streptophyta</taxon>
        <taxon>Embryophyta</taxon>
        <taxon>Tracheophyta</taxon>
        <taxon>Spermatophyta</taxon>
        <taxon>Magnoliopsida</taxon>
        <taxon>Liliopsida</taxon>
        <taxon>Poales</taxon>
        <taxon>Poaceae</taxon>
        <taxon>PACMAD clade</taxon>
        <taxon>Panicoideae</taxon>
        <taxon>Panicodae</taxon>
        <taxon>Paniceae</taxon>
        <taxon>Panicinae</taxon>
        <taxon>Panicum</taxon>
        <taxon>Panicum sect. Hiantes</taxon>
    </lineage>
</organism>
<keyword evidence="3" id="KW-1185">Reference proteome</keyword>
<reference evidence="2" key="1">
    <citation type="submission" date="2020-05" db="EMBL/GenBank/DDBJ databases">
        <title>WGS assembly of Panicum virgatum.</title>
        <authorList>
            <person name="Lovell J.T."/>
            <person name="Jenkins J."/>
            <person name="Shu S."/>
            <person name="Juenger T.E."/>
            <person name="Schmutz J."/>
        </authorList>
    </citation>
    <scope>NUCLEOTIDE SEQUENCE</scope>
    <source>
        <strain evidence="2">AP13</strain>
    </source>
</reference>
<evidence type="ECO:0000256" key="1">
    <source>
        <dbReference type="SAM" id="MobiDB-lite"/>
    </source>
</evidence>
<dbReference type="EMBL" id="CM029044">
    <property type="protein sequence ID" value="KAG2606986.1"/>
    <property type="molecule type" value="Genomic_DNA"/>
</dbReference>
<gene>
    <name evidence="2" type="ORF">PVAP13_4NG265900</name>
</gene>
<feature type="compositionally biased region" description="Polar residues" evidence="1">
    <location>
        <begin position="85"/>
        <end position="98"/>
    </location>
</feature>
<proteinExistence type="predicted"/>